<accession>A0A327WE69</accession>
<dbReference type="InterPro" id="IPR032593">
    <property type="entry name" value="DUF4907"/>
</dbReference>
<organism evidence="1 2">
    <name type="scientific">Chitinophaga dinghuensis</name>
    <dbReference type="NCBI Taxonomy" id="1539050"/>
    <lineage>
        <taxon>Bacteria</taxon>
        <taxon>Pseudomonadati</taxon>
        <taxon>Bacteroidota</taxon>
        <taxon>Chitinophagia</taxon>
        <taxon>Chitinophagales</taxon>
        <taxon>Chitinophagaceae</taxon>
        <taxon>Chitinophaga</taxon>
    </lineage>
</organism>
<protein>
    <submittedName>
        <fullName evidence="1">Uncharacterized protein DUF4907</fullName>
    </submittedName>
</protein>
<dbReference type="RefSeq" id="WP_170137627.1">
    <property type="nucleotide sequence ID" value="NZ_QLMA01000001.1"/>
</dbReference>
<dbReference type="EMBL" id="QLMA01000001">
    <property type="protein sequence ID" value="RAJ87660.1"/>
    <property type="molecule type" value="Genomic_DNA"/>
</dbReference>
<gene>
    <name evidence="1" type="ORF">CLV59_101421</name>
</gene>
<reference evidence="1 2" key="1">
    <citation type="submission" date="2018-06" db="EMBL/GenBank/DDBJ databases">
        <title>Genomic Encyclopedia of Archaeal and Bacterial Type Strains, Phase II (KMG-II): from individual species to whole genera.</title>
        <authorList>
            <person name="Goeker M."/>
        </authorList>
    </citation>
    <scope>NUCLEOTIDE SEQUENCE [LARGE SCALE GENOMIC DNA]</scope>
    <source>
        <strain evidence="1 2">DSM 29821</strain>
    </source>
</reference>
<keyword evidence="2" id="KW-1185">Reference proteome</keyword>
<comment type="caution">
    <text evidence="1">The sequence shown here is derived from an EMBL/GenBank/DDBJ whole genome shotgun (WGS) entry which is preliminary data.</text>
</comment>
<dbReference type="Proteomes" id="UP000249819">
    <property type="component" value="Unassembled WGS sequence"/>
</dbReference>
<evidence type="ECO:0000313" key="2">
    <source>
        <dbReference type="Proteomes" id="UP000249819"/>
    </source>
</evidence>
<dbReference type="Pfam" id="PF16250">
    <property type="entry name" value="DUF4907"/>
    <property type="match status" value="1"/>
</dbReference>
<evidence type="ECO:0000313" key="1">
    <source>
        <dbReference type="EMBL" id="RAJ87660.1"/>
    </source>
</evidence>
<proteinExistence type="predicted"/>
<sequence>MTKRNYLLFASFMVLLAVVAWRFAKHAEPKQDDMLSVIAEPFQVHDGWGYKVLVGGKTFIYQDAIPGLPGNKPFTSKDDALRVGNMVVTKLTSHKIPSINEADLKSLQIKF</sequence>
<dbReference type="AlphaFoldDB" id="A0A327WE69"/>
<name>A0A327WE69_9BACT</name>